<dbReference type="Proteomes" id="UP001159364">
    <property type="component" value="Linkage Group LG08"/>
</dbReference>
<evidence type="ECO:0000313" key="2">
    <source>
        <dbReference type="EMBL" id="KAJ8900264.1"/>
    </source>
</evidence>
<dbReference type="AlphaFoldDB" id="A0AAV8UDY5"/>
<sequence>MADQIAKSEKEYLDALLIEETIAKYREEIEKNIRSRKAVEKECRSNKRLQYIEKKMKRPLDRENEKRKNAIEDSTAKYPDENEHNSRS</sequence>
<name>A0AAV8UDY5_9ROSI</name>
<proteinExistence type="predicted"/>
<organism evidence="2 3">
    <name type="scientific">Erythroxylum novogranatense</name>
    <dbReference type="NCBI Taxonomy" id="1862640"/>
    <lineage>
        <taxon>Eukaryota</taxon>
        <taxon>Viridiplantae</taxon>
        <taxon>Streptophyta</taxon>
        <taxon>Embryophyta</taxon>
        <taxon>Tracheophyta</taxon>
        <taxon>Spermatophyta</taxon>
        <taxon>Magnoliopsida</taxon>
        <taxon>eudicotyledons</taxon>
        <taxon>Gunneridae</taxon>
        <taxon>Pentapetalae</taxon>
        <taxon>rosids</taxon>
        <taxon>fabids</taxon>
        <taxon>Malpighiales</taxon>
        <taxon>Erythroxylaceae</taxon>
        <taxon>Erythroxylum</taxon>
    </lineage>
</organism>
<evidence type="ECO:0000313" key="3">
    <source>
        <dbReference type="Proteomes" id="UP001159364"/>
    </source>
</evidence>
<comment type="caution">
    <text evidence="2">The sequence shown here is derived from an EMBL/GenBank/DDBJ whole genome shotgun (WGS) entry which is preliminary data.</text>
</comment>
<protein>
    <submittedName>
        <fullName evidence="2">Uncharacterized protein</fullName>
    </submittedName>
</protein>
<reference evidence="2 3" key="1">
    <citation type="submission" date="2021-09" db="EMBL/GenBank/DDBJ databases">
        <title>Genomic insights and catalytic innovation underlie evolution of tropane alkaloids biosynthesis.</title>
        <authorList>
            <person name="Wang Y.-J."/>
            <person name="Tian T."/>
            <person name="Huang J.-P."/>
            <person name="Huang S.-X."/>
        </authorList>
    </citation>
    <scope>NUCLEOTIDE SEQUENCE [LARGE SCALE GENOMIC DNA]</scope>
    <source>
        <strain evidence="2">KIB-2018</strain>
        <tissue evidence="2">Leaf</tissue>
    </source>
</reference>
<evidence type="ECO:0000256" key="1">
    <source>
        <dbReference type="SAM" id="MobiDB-lite"/>
    </source>
</evidence>
<feature type="region of interest" description="Disordered" evidence="1">
    <location>
        <begin position="48"/>
        <end position="88"/>
    </location>
</feature>
<keyword evidence="3" id="KW-1185">Reference proteome</keyword>
<gene>
    <name evidence="2" type="ORF">K2173_024904</name>
</gene>
<dbReference type="EMBL" id="JAIWQS010000008">
    <property type="protein sequence ID" value="KAJ8900264.1"/>
    <property type="molecule type" value="Genomic_DNA"/>
</dbReference>
<accession>A0AAV8UDY5</accession>